<feature type="transmembrane region" description="Helical" evidence="2">
    <location>
        <begin position="33"/>
        <end position="53"/>
    </location>
</feature>
<feature type="compositionally biased region" description="Basic and acidic residues" evidence="1">
    <location>
        <begin position="155"/>
        <end position="164"/>
    </location>
</feature>
<evidence type="ECO:0008006" key="5">
    <source>
        <dbReference type="Google" id="ProtNLM"/>
    </source>
</evidence>
<organism evidence="3 4">
    <name type="scientific">Pleurodeles waltl</name>
    <name type="common">Iberian ribbed newt</name>
    <dbReference type="NCBI Taxonomy" id="8319"/>
    <lineage>
        <taxon>Eukaryota</taxon>
        <taxon>Metazoa</taxon>
        <taxon>Chordata</taxon>
        <taxon>Craniata</taxon>
        <taxon>Vertebrata</taxon>
        <taxon>Euteleostomi</taxon>
        <taxon>Amphibia</taxon>
        <taxon>Batrachia</taxon>
        <taxon>Caudata</taxon>
        <taxon>Salamandroidea</taxon>
        <taxon>Salamandridae</taxon>
        <taxon>Pleurodelinae</taxon>
        <taxon>Pleurodeles</taxon>
    </lineage>
</organism>
<protein>
    <recommendedName>
        <fullName evidence="5">Barttin</fullName>
    </recommendedName>
</protein>
<dbReference type="PANTHER" id="PTHR28399">
    <property type="entry name" value="BARTTIN"/>
    <property type="match status" value="1"/>
</dbReference>
<reference evidence="3" key="1">
    <citation type="journal article" date="2022" name="bioRxiv">
        <title>Sequencing and chromosome-scale assembly of the giantPleurodeles waltlgenome.</title>
        <authorList>
            <person name="Brown T."/>
            <person name="Elewa A."/>
            <person name="Iarovenko S."/>
            <person name="Subramanian E."/>
            <person name="Araus A.J."/>
            <person name="Petzold A."/>
            <person name="Susuki M."/>
            <person name="Suzuki K.-i.T."/>
            <person name="Hayashi T."/>
            <person name="Toyoda A."/>
            <person name="Oliveira C."/>
            <person name="Osipova E."/>
            <person name="Leigh N.D."/>
            <person name="Simon A."/>
            <person name="Yun M.H."/>
        </authorList>
    </citation>
    <scope>NUCLEOTIDE SEQUENCE</scope>
    <source>
        <strain evidence="3">20211129_DDA</strain>
        <tissue evidence="3">Liver</tissue>
    </source>
</reference>
<keyword evidence="2" id="KW-0472">Membrane</keyword>
<keyword evidence="4" id="KW-1185">Reference proteome</keyword>
<feature type="compositionally biased region" description="Polar residues" evidence="1">
    <location>
        <begin position="165"/>
        <end position="176"/>
    </location>
</feature>
<keyword evidence="2" id="KW-1133">Transmembrane helix</keyword>
<dbReference type="GO" id="GO:0006821">
    <property type="term" value="P:chloride transport"/>
    <property type="evidence" value="ECO:0007669"/>
    <property type="project" value="InterPro"/>
</dbReference>
<comment type="caution">
    <text evidence="3">The sequence shown here is derived from an EMBL/GenBank/DDBJ whole genome shotgun (WGS) entry which is preliminary data.</text>
</comment>
<accession>A0AAV7T1F9</accession>
<dbReference type="EMBL" id="JANPWB010000007">
    <property type="protein sequence ID" value="KAJ1170347.1"/>
    <property type="molecule type" value="Genomic_DNA"/>
</dbReference>
<dbReference type="GO" id="GO:0017081">
    <property type="term" value="F:chloride channel regulator activity"/>
    <property type="evidence" value="ECO:0007669"/>
    <property type="project" value="TreeGrafter"/>
</dbReference>
<evidence type="ECO:0000256" key="2">
    <source>
        <dbReference type="SAM" id="Phobius"/>
    </source>
</evidence>
<evidence type="ECO:0000313" key="3">
    <source>
        <dbReference type="EMBL" id="KAJ1170347.1"/>
    </source>
</evidence>
<dbReference type="Pfam" id="PF15462">
    <property type="entry name" value="Barttin"/>
    <property type="match status" value="1"/>
</dbReference>
<dbReference type="PANTHER" id="PTHR28399:SF1">
    <property type="entry name" value="BARTTIN"/>
    <property type="match status" value="1"/>
</dbReference>
<keyword evidence="2" id="KW-0812">Transmembrane</keyword>
<feature type="region of interest" description="Disordered" evidence="1">
    <location>
        <begin position="127"/>
        <end position="184"/>
    </location>
</feature>
<feature type="region of interest" description="Disordered" evidence="1">
    <location>
        <begin position="76"/>
        <end position="104"/>
    </location>
</feature>
<dbReference type="AlphaFoldDB" id="A0AAV7T1F9"/>
<sequence>MAEDKTFRYGLIVLGFFLIVIGMFIMSVEKPQVFVTFCTVGALLVLVGIVWSICQCYPKITFVPVETEAQSLFSEKSPVSSDNGISEKKCSQTPYTSAEEARRYETSLPPYDQIEIKVVGSAESQGLQSAPTSLRPEAEARYAQPPAQAKVVVHRNSESDEDTTKSLLQKGTTGEPESQPEWHREAPLASFQEDANTSSSDQSNGSSPDLSVHEKLKNLFLNQRVVGQLIGGPPCYEDIALIDCLPCEEQLPSKDDGSHITPSVANQIDFTSVKVPDCSQLEFGTNQHIVDNDEDFYYGLKEESDNLLADESDFDQ</sequence>
<dbReference type="Proteomes" id="UP001066276">
    <property type="component" value="Chromosome 4_1"/>
</dbReference>
<proteinExistence type="predicted"/>
<evidence type="ECO:0000256" key="1">
    <source>
        <dbReference type="SAM" id="MobiDB-lite"/>
    </source>
</evidence>
<dbReference type="InterPro" id="IPR029181">
    <property type="entry name" value="Barttin"/>
</dbReference>
<gene>
    <name evidence="3" type="ORF">NDU88_002225</name>
</gene>
<evidence type="ECO:0000313" key="4">
    <source>
        <dbReference type="Proteomes" id="UP001066276"/>
    </source>
</evidence>
<feature type="transmembrane region" description="Helical" evidence="2">
    <location>
        <begin position="6"/>
        <end position="26"/>
    </location>
</feature>
<dbReference type="GO" id="GO:0016323">
    <property type="term" value="C:basolateral plasma membrane"/>
    <property type="evidence" value="ECO:0007669"/>
    <property type="project" value="TreeGrafter"/>
</dbReference>
<name>A0AAV7T1F9_PLEWA</name>